<gene>
    <name evidence="1" type="ORF">AWZ03_002318</name>
</gene>
<dbReference type="Proteomes" id="UP000295192">
    <property type="component" value="Unassembled WGS sequence"/>
</dbReference>
<organism evidence="1 2">
    <name type="scientific">Drosophila navojoa</name>
    <name type="common">Fruit fly</name>
    <dbReference type="NCBI Taxonomy" id="7232"/>
    <lineage>
        <taxon>Eukaryota</taxon>
        <taxon>Metazoa</taxon>
        <taxon>Ecdysozoa</taxon>
        <taxon>Arthropoda</taxon>
        <taxon>Hexapoda</taxon>
        <taxon>Insecta</taxon>
        <taxon>Pterygota</taxon>
        <taxon>Neoptera</taxon>
        <taxon>Endopterygota</taxon>
        <taxon>Diptera</taxon>
        <taxon>Brachycera</taxon>
        <taxon>Muscomorpha</taxon>
        <taxon>Ephydroidea</taxon>
        <taxon>Drosophilidae</taxon>
        <taxon>Drosophila</taxon>
    </lineage>
</organism>
<dbReference type="OMA" id="SYARIVP"/>
<keyword evidence="2" id="KW-1185">Reference proteome</keyword>
<dbReference type="AlphaFoldDB" id="A0A484BU01"/>
<dbReference type="EMBL" id="LSRL02000010">
    <property type="protein sequence ID" value="TDG51231.1"/>
    <property type="molecule type" value="Genomic_DNA"/>
</dbReference>
<evidence type="ECO:0000313" key="1">
    <source>
        <dbReference type="EMBL" id="TDG51231.1"/>
    </source>
</evidence>
<dbReference type="OrthoDB" id="7845676at2759"/>
<protein>
    <submittedName>
        <fullName evidence="1">Uncharacterized protein</fullName>
    </submittedName>
</protein>
<name>A0A484BU01_DRONA</name>
<sequence>MIKNRAYPNPLMEPDYNAILMPIISAVLLSYNRPVSLDEIVDGVILLLSSQREKHSSLVSSSLEVTSDSSYAHIVPAHRRKK</sequence>
<accession>A0A484BU01</accession>
<comment type="caution">
    <text evidence="1">The sequence shown here is derived from an EMBL/GenBank/DDBJ whole genome shotgun (WGS) entry which is preliminary data.</text>
</comment>
<reference evidence="1 2" key="1">
    <citation type="journal article" date="2019" name="J. Hered.">
        <title>An Improved Genome Assembly for Drosophila navojoa, the Basal Species in the mojavensis Cluster.</title>
        <authorList>
            <person name="Vanderlinde T."/>
            <person name="Dupim E.G."/>
            <person name="Nazario-Yepiz N.O."/>
            <person name="Carvalho A.B."/>
        </authorList>
    </citation>
    <scope>NUCLEOTIDE SEQUENCE [LARGE SCALE GENOMIC DNA]</scope>
    <source>
        <strain evidence="1">Navoj_Jal97</strain>
        <tissue evidence="1">Whole organism</tissue>
    </source>
</reference>
<dbReference type="KEGG" id="dnv:108652402"/>
<evidence type="ECO:0000313" key="2">
    <source>
        <dbReference type="Proteomes" id="UP000295192"/>
    </source>
</evidence>
<proteinExistence type="predicted"/>